<reference evidence="4" key="1">
    <citation type="submission" date="2016-10" db="EMBL/GenBank/DDBJ databases">
        <authorList>
            <person name="Varghese N."/>
            <person name="Submissions S."/>
        </authorList>
    </citation>
    <scope>NUCLEOTIDE SEQUENCE [LARGE SCALE GENOMIC DNA]</scope>
    <source>
        <strain evidence="4">DSM 11706</strain>
    </source>
</reference>
<organism evidence="3 4">
    <name type="scientific">Psychrobacillus psychrotolerans</name>
    <dbReference type="NCBI Taxonomy" id="126156"/>
    <lineage>
        <taxon>Bacteria</taxon>
        <taxon>Bacillati</taxon>
        <taxon>Bacillota</taxon>
        <taxon>Bacilli</taxon>
        <taxon>Bacillales</taxon>
        <taxon>Bacillaceae</taxon>
        <taxon>Psychrobacillus</taxon>
    </lineage>
</organism>
<gene>
    <name evidence="3" type="ORF">SAMN05421670_1709</name>
</gene>
<dbReference type="Pfam" id="PF04341">
    <property type="entry name" value="DUF485"/>
    <property type="match status" value="1"/>
</dbReference>
<evidence type="ECO:0000313" key="3">
    <source>
        <dbReference type="EMBL" id="SFQ35333.1"/>
    </source>
</evidence>
<accession>A0A1I5XTN4</accession>
<dbReference type="RefSeq" id="WP_093536163.1">
    <property type="nucleotide sequence ID" value="NZ_CP183885.1"/>
</dbReference>
<dbReference type="EMBL" id="FOXU01000002">
    <property type="protein sequence ID" value="SFQ35333.1"/>
    <property type="molecule type" value="Genomic_DNA"/>
</dbReference>
<keyword evidence="2" id="KW-0472">Membrane</keyword>
<proteinExistence type="predicted"/>
<feature type="region of interest" description="Disordered" evidence="1">
    <location>
        <begin position="1"/>
        <end position="30"/>
    </location>
</feature>
<feature type="transmembrane region" description="Helical" evidence="2">
    <location>
        <begin position="82"/>
        <end position="104"/>
    </location>
</feature>
<dbReference type="PANTHER" id="PTHR38441:SF1">
    <property type="entry name" value="MEMBRANE PROTEIN"/>
    <property type="match status" value="1"/>
</dbReference>
<evidence type="ECO:0000256" key="1">
    <source>
        <dbReference type="SAM" id="MobiDB-lite"/>
    </source>
</evidence>
<dbReference type="InterPro" id="IPR007436">
    <property type="entry name" value="DUF485"/>
</dbReference>
<evidence type="ECO:0000256" key="2">
    <source>
        <dbReference type="SAM" id="Phobius"/>
    </source>
</evidence>
<protein>
    <submittedName>
        <fullName evidence="3">Uncharacterized membrane protein, DUF485 family</fullName>
    </submittedName>
</protein>
<keyword evidence="2" id="KW-0812">Transmembrane</keyword>
<evidence type="ECO:0000313" key="4">
    <source>
        <dbReference type="Proteomes" id="UP000198734"/>
    </source>
</evidence>
<keyword evidence="4" id="KW-1185">Reference proteome</keyword>
<dbReference type="PANTHER" id="PTHR38441">
    <property type="entry name" value="INTEGRAL MEMBRANE PROTEIN-RELATED"/>
    <property type="match status" value="1"/>
</dbReference>
<keyword evidence="2" id="KW-1133">Transmembrane helix</keyword>
<sequence length="127" mass="14636">MAIKTETALNKTKPLDKKKTTPQKGGPPNYSAIAESTEFKSLKRKKNKFILPITIFFLLSYILLPILTSYTTILNNNAFGDIAWVWIYALSLFVMTWVLCMVYVRRANDFDKEAEIIFEKEKAGDYK</sequence>
<dbReference type="Proteomes" id="UP000198734">
    <property type="component" value="Unassembled WGS sequence"/>
</dbReference>
<dbReference type="OrthoDB" id="2886991at2"/>
<dbReference type="STRING" id="126156.SAMN05421670_1709"/>
<dbReference type="AlphaFoldDB" id="A0A1I5XTN4"/>
<feature type="transmembrane region" description="Helical" evidence="2">
    <location>
        <begin position="49"/>
        <end position="70"/>
    </location>
</feature>
<name>A0A1I5XTN4_9BACI</name>